<sequence length="99" mass="11173">MYTYFALTSKKTADNNSNTLVSCHSIPSCSVFRSIQFSGCSGKSPPCDFLPLNVNGNFLHRCPEFVLCIESLPAYLYEDTMVSLRNDPDLDLRIKAWKQ</sequence>
<proteinExistence type="predicted"/>
<protein>
    <submittedName>
        <fullName evidence="1">Uncharacterized protein</fullName>
    </submittedName>
</protein>
<reference evidence="1" key="1">
    <citation type="submission" date="2017-07" db="EMBL/GenBank/DDBJ databases">
        <authorList>
            <person name="Mikheyev A."/>
            <person name="Grau M."/>
        </authorList>
    </citation>
    <scope>NUCLEOTIDE SEQUENCE</scope>
    <source>
        <tissue evidence="1">Venom_gland</tissue>
    </source>
</reference>
<organism evidence="1">
    <name type="scientific">Micrurus corallinus</name>
    <name type="common">Brazilian coral snake</name>
    <dbReference type="NCBI Taxonomy" id="54390"/>
    <lineage>
        <taxon>Eukaryota</taxon>
        <taxon>Metazoa</taxon>
        <taxon>Chordata</taxon>
        <taxon>Craniata</taxon>
        <taxon>Vertebrata</taxon>
        <taxon>Euteleostomi</taxon>
        <taxon>Lepidosauria</taxon>
        <taxon>Squamata</taxon>
        <taxon>Bifurcata</taxon>
        <taxon>Unidentata</taxon>
        <taxon>Episquamata</taxon>
        <taxon>Toxicofera</taxon>
        <taxon>Serpentes</taxon>
        <taxon>Colubroidea</taxon>
        <taxon>Elapidae</taxon>
        <taxon>Elapinae</taxon>
        <taxon>Micrurus</taxon>
    </lineage>
</organism>
<evidence type="ECO:0000313" key="1">
    <source>
        <dbReference type="EMBL" id="LAA66980.1"/>
    </source>
</evidence>
<accession>A0A2D4H4S6</accession>
<dbReference type="EMBL" id="IACJ01164191">
    <property type="protein sequence ID" value="LAA66979.1"/>
    <property type="molecule type" value="Transcribed_RNA"/>
</dbReference>
<reference evidence="1" key="2">
    <citation type="submission" date="2017-11" db="EMBL/GenBank/DDBJ databases">
        <title>Coralsnake Venomics: Analyses of Venom Gland Transcriptomes and Proteomes of Six Brazilian Taxa.</title>
        <authorList>
            <person name="Aird S.D."/>
            <person name="Jorge da Silva N."/>
            <person name="Qiu L."/>
            <person name="Villar-Briones A."/>
            <person name="Aparecida-Saddi V."/>
            <person name="Campos-Telles M.P."/>
            <person name="Grau M."/>
            <person name="Mikheyev A.S."/>
        </authorList>
    </citation>
    <scope>NUCLEOTIDE SEQUENCE</scope>
    <source>
        <tissue evidence="1">Venom_gland</tissue>
    </source>
</reference>
<dbReference type="EMBL" id="IACJ01164192">
    <property type="protein sequence ID" value="LAA66980.1"/>
    <property type="molecule type" value="Transcribed_RNA"/>
</dbReference>
<dbReference type="AlphaFoldDB" id="A0A2D4H4S6"/>
<name>A0A2D4H4S6_MICCO</name>